<feature type="binding site" evidence="6">
    <location>
        <position position="158"/>
    </location>
    <ligand>
        <name>S-adenosyl-L-methionine</name>
        <dbReference type="ChEBI" id="CHEBI:59789"/>
    </ligand>
</feature>
<dbReference type="GO" id="GO:0005737">
    <property type="term" value="C:cytoplasm"/>
    <property type="evidence" value="ECO:0007669"/>
    <property type="project" value="UniProtKB-SubCell"/>
</dbReference>
<keyword evidence="4 6" id="KW-0808">Transferase</keyword>
<dbReference type="AlphaFoldDB" id="A0A3N5BKE5"/>
<evidence type="ECO:0000313" key="8">
    <source>
        <dbReference type="Proteomes" id="UP000277108"/>
    </source>
</evidence>
<feature type="binding site" evidence="6">
    <location>
        <position position="179"/>
    </location>
    <ligand>
        <name>S-adenosyl-L-methionine</name>
        <dbReference type="ChEBI" id="CHEBI:59789"/>
    </ligand>
</feature>
<dbReference type="Pfam" id="PF06325">
    <property type="entry name" value="PrmA"/>
    <property type="match status" value="1"/>
</dbReference>
<evidence type="ECO:0000256" key="6">
    <source>
        <dbReference type="HAMAP-Rule" id="MF_00735"/>
    </source>
</evidence>
<dbReference type="OrthoDB" id="9785995at2"/>
<dbReference type="Gene3D" id="3.40.50.150">
    <property type="entry name" value="Vaccinia Virus protein VP39"/>
    <property type="match status" value="1"/>
</dbReference>
<comment type="catalytic activity">
    <reaction evidence="6">
        <text>L-lysyl-[protein] + 3 S-adenosyl-L-methionine = N(6),N(6),N(6)-trimethyl-L-lysyl-[protein] + 3 S-adenosyl-L-homocysteine + 3 H(+)</text>
        <dbReference type="Rhea" id="RHEA:54192"/>
        <dbReference type="Rhea" id="RHEA-COMP:9752"/>
        <dbReference type="Rhea" id="RHEA-COMP:13826"/>
        <dbReference type="ChEBI" id="CHEBI:15378"/>
        <dbReference type="ChEBI" id="CHEBI:29969"/>
        <dbReference type="ChEBI" id="CHEBI:57856"/>
        <dbReference type="ChEBI" id="CHEBI:59789"/>
        <dbReference type="ChEBI" id="CHEBI:61961"/>
    </reaction>
</comment>
<proteinExistence type="inferred from homology"/>
<comment type="function">
    <text evidence="6">Methylates ribosomal protein L11.</text>
</comment>
<keyword evidence="7" id="KW-0689">Ribosomal protein</keyword>
<dbReference type="PANTHER" id="PTHR43648">
    <property type="entry name" value="ELECTRON TRANSFER FLAVOPROTEIN BETA SUBUNIT LYSINE METHYLTRANSFERASE"/>
    <property type="match status" value="1"/>
</dbReference>
<dbReference type="PANTHER" id="PTHR43648:SF1">
    <property type="entry name" value="ELECTRON TRANSFER FLAVOPROTEIN BETA SUBUNIT LYSINE METHYLTRANSFERASE"/>
    <property type="match status" value="1"/>
</dbReference>
<comment type="subcellular location">
    <subcellularLocation>
        <location evidence="6">Cytoplasm</location>
    </subcellularLocation>
</comment>
<sequence>MKWIELCIKTSNEYEETLSYMLNEMGSKGVTIEHSIDVIKQKVEDFERDYRLDPKDYPDNHMVIKAYFNELEFDQDIIDEVLSNISSYHLPIHREDITTQSINEQDWENEWKQYYHPIEIGNQFVIEPSWEKYDQQTSRHVISLDPGMAFGTGDHATTSMCLEMFEQIEVEDKDVIDVGTGSGILSIGAHHLKARSIEALDVDRMAVKVAKENFELNNCLEHINVHTGDLLKDIPHDSKDIVIANILAHIIDLMIEDAHDVLRSGGYFISSGIIDEKCEEIKSRLDKVGFEVVDESHKEGWTALLARKRDQ</sequence>
<evidence type="ECO:0000256" key="5">
    <source>
        <dbReference type="ARBA" id="ARBA00022691"/>
    </source>
</evidence>
<dbReference type="GO" id="GO:0016279">
    <property type="term" value="F:protein-lysine N-methyltransferase activity"/>
    <property type="evidence" value="ECO:0007669"/>
    <property type="project" value="RHEA"/>
</dbReference>
<protein>
    <recommendedName>
        <fullName evidence="6">Ribosomal protein L11 methyltransferase</fullName>
        <shortName evidence="6">L11 Mtase</shortName>
        <ecNumber evidence="6">2.1.1.-</ecNumber>
    </recommendedName>
</protein>
<dbReference type="GO" id="GO:0032259">
    <property type="term" value="P:methylation"/>
    <property type="evidence" value="ECO:0007669"/>
    <property type="project" value="UniProtKB-KW"/>
</dbReference>
<dbReference type="SUPFAM" id="SSF53335">
    <property type="entry name" value="S-adenosyl-L-methionine-dependent methyltransferases"/>
    <property type="match status" value="1"/>
</dbReference>
<gene>
    <name evidence="6" type="primary">prmA</name>
    <name evidence="7" type="ORF">EDD62_0785</name>
</gene>
<organism evidence="7 8">
    <name type="scientific">Abyssicoccus albus</name>
    <dbReference type="NCBI Taxonomy" id="1817405"/>
    <lineage>
        <taxon>Bacteria</taxon>
        <taxon>Bacillati</taxon>
        <taxon>Bacillota</taxon>
        <taxon>Bacilli</taxon>
        <taxon>Bacillales</taxon>
        <taxon>Abyssicoccaceae</taxon>
    </lineage>
</organism>
<dbReference type="HAMAP" id="MF_00735">
    <property type="entry name" value="Methyltr_PrmA"/>
    <property type="match status" value="1"/>
</dbReference>
<dbReference type="RefSeq" id="WP_123807598.1">
    <property type="nucleotide sequence ID" value="NZ_RKRK01000002.1"/>
</dbReference>
<dbReference type="EMBL" id="RKRK01000002">
    <property type="protein sequence ID" value="RPF58143.1"/>
    <property type="molecule type" value="Genomic_DNA"/>
</dbReference>
<dbReference type="CDD" id="cd02440">
    <property type="entry name" value="AdoMet_MTases"/>
    <property type="match status" value="1"/>
</dbReference>
<comment type="caution">
    <text evidence="7">The sequence shown here is derived from an EMBL/GenBank/DDBJ whole genome shotgun (WGS) entry which is preliminary data.</text>
</comment>
<evidence type="ECO:0000256" key="3">
    <source>
        <dbReference type="ARBA" id="ARBA00022603"/>
    </source>
</evidence>
<dbReference type="EC" id="2.1.1.-" evidence="6"/>
<evidence type="ECO:0000256" key="2">
    <source>
        <dbReference type="ARBA" id="ARBA00022490"/>
    </source>
</evidence>
<dbReference type="InterPro" id="IPR050078">
    <property type="entry name" value="Ribosomal_L11_MeTrfase_PrmA"/>
</dbReference>
<keyword evidence="5 6" id="KW-0949">S-adenosyl-L-methionine</keyword>
<evidence type="ECO:0000313" key="7">
    <source>
        <dbReference type="EMBL" id="RPF58143.1"/>
    </source>
</evidence>
<keyword evidence="7" id="KW-0687">Ribonucleoprotein</keyword>
<keyword evidence="2 6" id="KW-0963">Cytoplasm</keyword>
<dbReference type="NCBIfam" id="TIGR00406">
    <property type="entry name" value="prmA"/>
    <property type="match status" value="1"/>
</dbReference>
<keyword evidence="8" id="KW-1185">Reference proteome</keyword>
<comment type="similarity">
    <text evidence="1 6">Belongs to the methyltransferase superfamily. PrmA family.</text>
</comment>
<evidence type="ECO:0000256" key="1">
    <source>
        <dbReference type="ARBA" id="ARBA00009741"/>
    </source>
</evidence>
<dbReference type="Proteomes" id="UP000277108">
    <property type="component" value="Unassembled WGS sequence"/>
</dbReference>
<name>A0A3N5BKE5_9BACL</name>
<dbReference type="InterPro" id="IPR029063">
    <property type="entry name" value="SAM-dependent_MTases_sf"/>
</dbReference>
<feature type="binding site" evidence="6">
    <location>
        <position position="245"/>
    </location>
    <ligand>
        <name>S-adenosyl-L-methionine</name>
        <dbReference type="ChEBI" id="CHEBI:59789"/>
    </ligand>
</feature>
<dbReference type="InterPro" id="IPR004498">
    <property type="entry name" value="Ribosomal_PrmA_MeTrfase"/>
</dbReference>
<dbReference type="PIRSF" id="PIRSF000401">
    <property type="entry name" value="RPL11_MTase"/>
    <property type="match status" value="1"/>
</dbReference>
<dbReference type="GO" id="GO:0005840">
    <property type="term" value="C:ribosome"/>
    <property type="evidence" value="ECO:0007669"/>
    <property type="project" value="UniProtKB-KW"/>
</dbReference>
<reference evidence="7 8" key="1">
    <citation type="submission" date="2018-11" db="EMBL/GenBank/DDBJ databases">
        <title>Genomic Encyclopedia of Type Strains, Phase IV (KMG-IV): sequencing the most valuable type-strain genomes for metagenomic binning, comparative biology and taxonomic classification.</title>
        <authorList>
            <person name="Goeker M."/>
        </authorList>
    </citation>
    <scope>NUCLEOTIDE SEQUENCE [LARGE SCALE GENOMIC DNA]</scope>
    <source>
        <strain evidence="7 8">DSM 29158</strain>
    </source>
</reference>
<feature type="binding site" evidence="6">
    <location>
        <position position="201"/>
    </location>
    <ligand>
        <name>S-adenosyl-L-methionine</name>
        <dbReference type="ChEBI" id="CHEBI:59789"/>
    </ligand>
</feature>
<keyword evidence="3 6" id="KW-0489">Methyltransferase</keyword>
<accession>A0A3N5BKE5</accession>
<evidence type="ECO:0000256" key="4">
    <source>
        <dbReference type="ARBA" id="ARBA00022679"/>
    </source>
</evidence>